<name>A0A1C7MAB1_GRIFR</name>
<dbReference type="EMBL" id="LUGG01000006">
    <property type="protein sequence ID" value="OBZ73855.1"/>
    <property type="molecule type" value="Genomic_DNA"/>
</dbReference>
<evidence type="ECO:0000256" key="2">
    <source>
        <dbReference type="SAM" id="MobiDB-lite"/>
    </source>
</evidence>
<accession>A0A1C7MAB1</accession>
<organism evidence="4 5">
    <name type="scientific">Grifola frondosa</name>
    <name type="common">Maitake</name>
    <name type="synonym">Polyporus frondosus</name>
    <dbReference type="NCBI Taxonomy" id="5627"/>
    <lineage>
        <taxon>Eukaryota</taxon>
        <taxon>Fungi</taxon>
        <taxon>Dikarya</taxon>
        <taxon>Basidiomycota</taxon>
        <taxon>Agaricomycotina</taxon>
        <taxon>Agaricomycetes</taxon>
        <taxon>Polyporales</taxon>
        <taxon>Grifolaceae</taxon>
        <taxon>Grifola</taxon>
    </lineage>
</organism>
<dbReference type="AlphaFoldDB" id="A0A1C7MAB1"/>
<dbReference type="PANTHER" id="PTHR13056">
    <property type="entry name" value="VACUOLAR FUSION PROTEIN CCZ1 HOMOLOG-RELATED"/>
    <property type="match status" value="1"/>
</dbReference>
<evidence type="ECO:0000256" key="1">
    <source>
        <dbReference type="ARBA" id="ARBA00005352"/>
    </source>
</evidence>
<feature type="region of interest" description="Disordered" evidence="2">
    <location>
        <begin position="405"/>
        <end position="446"/>
    </location>
</feature>
<feature type="region of interest" description="Disordered" evidence="2">
    <location>
        <begin position="347"/>
        <end position="383"/>
    </location>
</feature>
<protein>
    <submittedName>
        <fullName evidence="4">Vacuolar fusion protein CCZ1</fullName>
    </submittedName>
</protein>
<keyword evidence="5" id="KW-1185">Reference proteome</keyword>
<feature type="compositionally biased region" description="Low complexity" evidence="2">
    <location>
        <begin position="484"/>
        <end position="501"/>
    </location>
</feature>
<feature type="region of interest" description="Disordered" evidence="2">
    <location>
        <begin position="467"/>
        <end position="503"/>
    </location>
</feature>
<reference evidence="4 5" key="1">
    <citation type="submission" date="2016-03" db="EMBL/GenBank/DDBJ databases">
        <title>Whole genome sequencing of Grifola frondosa 9006-11.</title>
        <authorList>
            <person name="Min B."/>
            <person name="Park H."/>
            <person name="Kim J.-G."/>
            <person name="Cho H."/>
            <person name="Oh Y.-L."/>
            <person name="Kong W.-S."/>
            <person name="Choi I.-G."/>
        </authorList>
    </citation>
    <scope>NUCLEOTIDE SEQUENCE [LARGE SCALE GENOMIC DNA]</scope>
    <source>
        <strain evidence="4 5">9006-11</strain>
    </source>
</reference>
<dbReference type="InterPro" id="IPR013176">
    <property type="entry name" value="Ccz1"/>
</dbReference>
<dbReference type="GO" id="GO:0035658">
    <property type="term" value="C:Mon1-Ccz1 complex"/>
    <property type="evidence" value="ECO:0007669"/>
    <property type="project" value="InterPro"/>
</dbReference>
<comment type="caution">
    <text evidence="4">The sequence shown here is derived from an EMBL/GenBank/DDBJ whole genome shotgun (WGS) entry which is preliminary data.</text>
</comment>
<comment type="similarity">
    <text evidence="1">Belongs to the CCZ1 family.</text>
</comment>
<feature type="domain" description="CCZ1/INTU/HSP4 first Longin" evidence="3">
    <location>
        <begin position="50"/>
        <end position="187"/>
    </location>
</feature>
<dbReference type="Pfam" id="PF19031">
    <property type="entry name" value="Intu_longin_1"/>
    <property type="match status" value="1"/>
</dbReference>
<feature type="compositionally biased region" description="Polar residues" evidence="2">
    <location>
        <begin position="430"/>
        <end position="446"/>
    </location>
</feature>
<dbReference type="OrthoDB" id="240546at2759"/>
<evidence type="ECO:0000259" key="3">
    <source>
        <dbReference type="Pfam" id="PF19031"/>
    </source>
</evidence>
<dbReference type="InterPro" id="IPR043987">
    <property type="entry name" value="CCZ1/INTU/HSP4_longin_1"/>
</dbReference>
<evidence type="ECO:0000313" key="4">
    <source>
        <dbReference type="EMBL" id="OBZ73855.1"/>
    </source>
</evidence>
<gene>
    <name evidence="4" type="ORF">A0H81_05841</name>
</gene>
<dbReference type="Proteomes" id="UP000092993">
    <property type="component" value="Unassembled WGS sequence"/>
</dbReference>
<dbReference type="PANTHER" id="PTHR13056:SF0">
    <property type="entry name" value="VACUOLAR FUSION PROTEIN CCZ1 HOMOLOG-RELATED"/>
    <property type="match status" value="1"/>
</dbReference>
<dbReference type="STRING" id="5627.A0A1C7MAB1"/>
<feature type="region of interest" description="Disordered" evidence="2">
    <location>
        <begin position="263"/>
        <end position="314"/>
    </location>
</feature>
<proteinExistence type="inferred from homology"/>
<feature type="compositionally biased region" description="Low complexity" evidence="2">
    <location>
        <begin position="266"/>
        <end position="288"/>
    </location>
</feature>
<evidence type="ECO:0000313" key="5">
    <source>
        <dbReference type="Proteomes" id="UP000092993"/>
    </source>
</evidence>
<dbReference type="GO" id="GO:0016192">
    <property type="term" value="P:vesicle-mediated transport"/>
    <property type="evidence" value="ECO:0007669"/>
    <property type="project" value="InterPro"/>
</dbReference>
<sequence>MVPQPATRAALAPSQISVLQAAMSRVPPGLLYLTIYNTALRPDPQVTSDDDEDAEEQAQILFYTARERAVSRDRMLRQVGLAKALVNFSEMFNPEEPCENVHSQSRRMVMLSPEPNFWIHACVEVAKTPRPAVTKGKGKETAKGKAKDKNMPIRQEVIYDYHDGSVHDVSLRAQIQRSYEQFKLIYGSFSFVLSSLGQQALELQLERFFTVWAWKWDVEDADFSSHLGTPLHEAARALSPVLDDFASRISDVAVIPSVSSTLYTDSHTSTTPSVSASSSTRSKLSTDTIKGHKGHKLQPKSNDPEGSKTATEKASASTFIAMPSMNLSVDMRNLKWNWPGYLTFGKSASSSKTPSIPPTPSPHPGGDTSAASVPGDKIDEKGEMKLNPAEVEIDAESLREAIATDNVHGPSSRAVSPAPPVSPEIEEHSIQTSDDMPGTGNQNLVSPEVNTIAPARQDLSLERLTDLPPATVPFDGLPSPPANPSDLPVVSSQSSESGPESKPIERLLPSFFTTAIHLADSMDTLSTQRKRVLHLSVIRNQLTIVVVADFDHSLDLPSLAEDAIQVLDSMETIIERRNANGATSEVVDLDVIEVFSRGQNPQHWHIAKHGLGVDGDGRTIDGEVYMEVARKETTLTDVDNELAGVIRRFIE</sequence>
<dbReference type="OMA" id="EPNFWIH"/>